<reference evidence="1" key="1">
    <citation type="submission" date="2021-05" db="EMBL/GenBank/DDBJ databases">
        <authorList>
            <person name="Scholz U."/>
            <person name="Mascher M."/>
            <person name="Fiebig A."/>
        </authorList>
    </citation>
    <scope>NUCLEOTIDE SEQUENCE [LARGE SCALE GENOMIC DNA]</scope>
</reference>
<protein>
    <submittedName>
        <fullName evidence="1">Uncharacterized protein</fullName>
    </submittedName>
</protein>
<proteinExistence type="predicted"/>
<sequence length="313" mass="33416">MAPVEHDEAVASAIRKNHAEAMAMPESRGVHRANDGVHDAPAVRAACKVQAGVEAKATAGPGSPSRLLGAHRSRPGKQPHRRWLGTFRTAEEAARAYDAVAVSLRGEAARTNFRDPAAPATKFRSISKKKSLSGFIGVYRTGNGKYCSQIRDAARAYHAAAAVTTNFGQRAAAYARDGDAPLPHVSCGDEEVEKKRAVARSGFRGVYPAQIEDPERRAKLLYPERVLTAEEATRAPPTSTNHPLPPRLGSFVAADDAVAVRLCSADVCEQPPTAAIDGEKSSMDDDLLTDLTPAEWQLVGELLNDMDFAGTVA</sequence>
<organism evidence="1 2">
    <name type="scientific">Avena sativa</name>
    <name type="common">Oat</name>
    <dbReference type="NCBI Taxonomy" id="4498"/>
    <lineage>
        <taxon>Eukaryota</taxon>
        <taxon>Viridiplantae</taxon>
        <taxon>Streptophyta</taxon>
        <taxon>Embryophyta</taxon>
        <taxon>Tracheophyta</taxon>
        <taxon>Spermatophyta</taxon>
        <taxon>Magnoliopsida</taxon>
        <taxon>Liliopsida</taxon>
        <taxon>Poales</taxon>
        <taxon>Poaceae</taxon>
        <taxon>BOP clade</taxon>
        <taxon>Pooideae</taxon>
        <taxon>Poodae</taxon>
        <taxon>Poeae</taxon>
        <taxon>Poeae Chloroplast Group 1 (Aveneae type)</taxon>
        <taxon>Aveninae</taxon>
        <taxon>Avena</taxon>
    </lineage>
</organism>
<dbReference type="Proteomes" id="UP001732700">
    <property type="component" value="Chromosome 6C"/>
</dbReference>
<dbReference type="EnsemblPlants" id="AVESA.00010b.r2.6CG1113820.1">
    <property type="protein sequence ID" value="AVESA.00010b.r2.6CG1113820.1.CDS.1"/>
    <property type="gene ID" value="AVESA.00010b.r2.6CG1113820"/>
</dbReference>
<accession>A0ACD5Z8H9</accession>
<evidence type="ECO:0000313" key="2">
    <source>
        <dbReference type="Proteomes" id="UP001732700"/>
    </source>
</evidence>
<keyword evidence="2" id="KW-1185">Reference proteome</keyword>
<reference evidence="1" key="2">
    <citation type="submission" date="2025-09" db="UniProtKB">
        <authorList>
            <consortium name="EnsemblPlants"/>
        </authorList>
    </citation>
    <scope>IDENTIFICATION</scope>
</reference>
<evidence type="ECO:0000313" key="1">
    <source>
        <dbReference type="EnsemblPlants" id="AVESA.00010b.r2.6CG1113820.1.CDS.1"/>
    </source>
</evidence>
<name>A0ACD5Z8H9_AVESA</name>